<gene>
    <name evidence="2" type="ORF">QBC34DRAFT_429256</name>
</gene>
<keyword evidence="1" id="KW-0732">Signal</keyword>
<evidence type="ECO:0000313" key="3">
    <source>
        <dbReference type="Proteomes" id="UP001321760"/>
    </source>
</evidence>
<dbReference type="EMBL" id="MU865968">
    <property type="protein sequence ID" value="KAK4445122.1"/>
    <property type="molecule type" value="Genomic_DNA"/>
</dbReference>
<proteinExistence type="predicted"/>
<accession>A0AAV9GB67</accession>
<keyword evidence="3" id="KW-1185">Reference proteome</keyword>
<protein>
    <submittedName>
        <fullName evidence="2">Uncharacterized protein</fullName>
    </submittedName>
</protein>
<evidence type="ECO:0000256" key="1">
    <source>
        <dbReference type="SAM" id="SignalP"/>
    </source>
</evidence>
<feature type="signal peptide" evidence="1">
    <location>
        <begin position="1"/>
        <end position="17"/>
    </location>
</feature>
<dbReference type="Proteomes" id="UP001321760">
    <property type="component" value="Unassembled WGS sequence"/>
</dbReference>
<comment type="caution">
    <text evidence="2">The sequence shown here is derived from an EMBL/GenBank/DDBJ whole genome shotgun (WGS) entry which is preliminary data.</text>
</comment>
<evidence type="ECO:0000313" key="2">
    <source>
        <dbReference type="EMBL" id="KAK4445122.1"/>
    </source>
</evidence>
<reference evidence="2" key="1">
    <citation type="journal article" date="2023" name="Mol. Phylogenet. Evol.">
        <title>Genome-scale phylogeny and comparative genomics of the fungal order Sordariales.</title>
        <authorList>
            <person name="Hensen N."/>
            <person name="Bonometti L."/>
            <person name="Westerberg I."/>
            <person name="Brannstrom I.O."/>
            <person name="Guillou S."/>
            <person name="Cros-Aarteil S."/>
            <person name="Calhoun S."/>
            <person name="Haridas S."/>
            <person name="Kuo A."/>
            <person name="Mondo S."/>
            <person name="Pangilinan J."/>
            <person name="Riley R."/>
            <person name="LaButti K."/>
            <person name="Andreopoulos B."/>
            <person name="Lipzen A."/>
            <person name="Chen C."/>
            <person name="Yan M."/>
            <person name="Daum C."/>
            <person name="Ng V."/>
            <person name="Clum A."/>
            <person name="Steindorff A."/>
            <person name="Ohm R.A."/>
            <person name="Martin F."/>
            <person name="Silar P."/>
            <person name="Natvig D.O."/>
            <person name="Lalanne C."/>
            <person name="Gautier V."/>
            <person name="Ament-Velasquez S.L."/>
            <person name="Kruys A."/>
            <person name="Hutchinson M.I."/>
            <person name="Powell A.J."/>
            <person name="Barry K."/>
            <person name="Miller A.N."/>
            <person name="Grigoriev I.V."/>
            <person name="Debuchy R."/>
            <person name="Gladieux P."/>
            <person name="Hiltunen Thoren M."/>
            <person name="Johannesson H."/>
        </authorList>
    </citation>
    <scope>NUCLEOTIDE SEQUENCE</scope>
    <source>
        <strain evidence="2">PSN243</strain>
    </source>
</reference>
<dbReference type="AlphaFoldDB" id="A0AAV9GB67"/>
<sequence length="188" mass="20367">MKSTLLLLTLQTLPALSLPGPLSDTLTTRNDDTITYYTGPTYTLPPSELAKLDPPSGSYTPPPDMPIIPLPLGGILSFNSTPSLLARSLHKRFEFRRFTAYNQWGCNAPLATVQDFGCGTGCVSLPTGWWGWSGLLEQGDTSNPYPTANLFQSTDCSGKFQKIGINGYTSCTGDNQGGYRSFIAYYGC</sequence>
<name>A0AAV9GB67_9PEZI</name>
<feature type="chain" id="PRO_5043417932" evidence="1">
    <location>
        <begin position="18"/>
        <end position="188"/>
    </location>
</feature>
<organism evidence="2 3">
    <name type="scientific">Podospora aff. communis PSN243</name>
    <dbReference type="NCBI Taxonomy" id="3040156"/>
    <lineage>
        <taxon>Eukaryota</taxon>
        <taxon>Fungi</taxon>
        <taxon>Dikarya</taxon>
        <taxon>Ascomycota</taxon>
        <taxon>Pezizomycotina</taxon>
        <taxon>Sordariomycetes</taxon>
        <taxon>Sordariomycetidae</taxon>
        <taxon>Sordariales</taxon>
        <taxon>Podosporaceae</taxon>
        <taxon>Podospora</taxon>
    </lineage>
</organism>
<reference evidence="2" key="2">
    <citation type="submission" date="2023-05" db="EMBL/GenBank/DDBJ databases">
        <authorList>
            <consortium name="Lawrence Berkeley National Laboratory"/>
            <person name="Steindorff A."/>
            <person name="Hensen N."/>
            <person name="Bonometti L."/>
            <person name="Westerberg I."/>
            <person name="Brannstrom I.O."/>
            <person name="Guillou S."/>
            <person name="Cros-Aarteil S."/>
            <person name="Calhoun S."/>
            <person name="Haridas S."/>
            <person name="Kuo A."/>
            <person name="Mondo S."/>
            <person name="Pangilinan J."/>
            <person name="Riley R."/>
            <person name="Labutti K."/>
            <person name="Andreopoulos B."/>
            <person name="Lipzen A."/>
            <person name="Chen C."/>
            <person name="Yanf M."/>
            <person name="Daum C."/>
            <person name="Ng V."/>
            <person name="Clum A."/>
            <person name="Ohm R."/>
            <person name="Martin F."/>
            <person name="Silar P."/>
            <person name="Natvig D."/>
            <person name="Lalanne C."/>
            <person name="Gautier V."/>
            <person name="Ament-Velasquez S.L."/>
            <person name="Kruys A."/>
            <person name="Hutchinson M.I."/>
            <person name="Powell A.J."/>
            <person name="Barry K."/>
            <person name="Miller A.N."/>
            <person name="Grigoriev I.V."/>
            <person name="Debuchy R."/>
            <person name="Gladieux P."/>
            <person name="Thoren M.H."/>
            <person name="Johannesson H."/>
        </authorList>
    </citation>
    <scope>NUCLEOTIDE SEQUENCE</scope>
    <source>
        <strain evidence="2">PSN243</strain>
    </source>
</reference>